<evidence type="ECO:0000313" key="2">
    <source>
        <dbReference type="EMBL" id="QSS51193.1"/>
    </source>
</evidence>
<protein>
    <recommendedName>
        <fullName evidence="4">Secreted protein</fullName>
    </recommendedName>
</protein>
<feature type="chain" id="PRO_5034250067" description="Secreted protein" evidence="1">
    <location>
        <begin position="17"/>
        <end position="74"/>
    </location>
</feature>
<dbReference type="VEuPathDB" id="FungiDB:I7I53_06447"/>
<dbReference type="AlphaFoldDB" id="A0A8A1LEV9"/>
<dbReference type="EMBL" id="CP069103">
    <property type="protein sequence ID" value="QSS51193.1"/>
    <property type="molecule type" value="Genomic_DNA"/>
</dbReference>
<keyword evidence="1" id="KW-0732">Signal</keyword>
<dbReference type="Proteomes" id="UP000663419">
    <property type="component" value="Chromosome 2"/>
</dbReference>
<proteinExistence type="predicted"/>
<feature type="signal peptide" evidence="1">
    <location>
        <begin position="1"/>
        <end position="16"/>
    </location>
</feature>
<reference evidence="2" key="1">
    <citation type="submission" date="2021-01" db="EMBL/GenBank/DDBJ databases">
        <title>Chromosome-level genome assembly of a human fungal pathogen reveals clustering of transcriptionally co-regulated genes.</title>
        <authorList>
            <person name="Voorhies M."/>
            <person name="Cohen S."/>
            <person name="Shea T.P."/>
            <person name="Petrus S."/>
            <person name="Munoz J.F."/>
            <person name="Poplawski S."/>
            <person name="Goldman W.E."/>
            <person name="Michael T."/>
            <person name="Cuomo C.A."/>
            <person name="Sil A."/>
            <person name="Beyhan S."/>
        </authorList>
    </citation>
    <scope>NUCLEOTIDE SEQUENCE</scope>
    <source>
        <strain evidence="2">H88</strain>
    </source>
</reference>
<evidence type="ECO:0000313" key="3">
    <source>
        <dbReference type="Proteomes" id="UP000663419"/>
    </source>
</evidence>
<name>A0A8A1LEV9_AJEC8</name>
<evidence type="ECO:0000256" key="1">
    <source>
        <dbReference type="SAM" id="SignalP"/>
    </source>
</evidence>
<evidence type="ECO:0008006" key="4">
    <source>
        <dbReference type="Google" id="ProtNLM"/>
    </source>
</evidence>
<sequence>MCMLHRWLIWTHLVTLEENGWKSSLFDGCKCMHSTTSFLLITAYTCHHFRNPAWELGAAMASQQSAFTVKRRTA</sequence>
<accession>A0A8A1LEV9</accession>
<organism evidence="2 3">
    <name type="scientific">Ajellomyces capsulatus (strain H88)</name>
    <name type="common">Darling's disease fungus</name>
    <name type="synonym">Histoplasma capsulatum</name>
    <dbReference type="NCBI Taxonomy" id="544711"/>
    <lineage>
        <taxon>Eukaryota</taxon>
        <taxon>Fungi</taxon>
        <taxon>Dikarya</taxon>
        <taxon>Ascomycota</taxon>
        <taxon>Pezizomycotina</taxon>
        <taxon>Eurotiomycetes</taxon>
        <taxon>Eurotiomycetidae</taxon>
        <taxon>Onygenales</taxon>
        <taxon>Ajellomycetaceae</taxon>
        <taxon>Histoplasma</taxon>
    </lineage>
</organism>
<gene>
    <name evidence="2" type="ORF">I7I53_06447</name>
</gene>